<dbReference type="STRING" id="1093900.A0A507ANY7"/>
<dbReference type="PROSITE" id="PS51212">
    <property type="entry name" value="WSC"/>
    <property type="match status" value="1"/>
</dbReference>
<dbReference type="GeneID" id="41977658"/>
<dbReference type="AlphaFoldDB" id="A0A507ANY7"/>
<comment type="caution">
    <text evidence="3">The sequence shown here is derived from an EMBL/GenBank/DDBJ whole genome shotgun (WGS) entry which is preliminary data.</text>
</comment>
<dbReference type="OrthoDB" id="10682008at2759"/>
<accession>A0A507ANY7</accession>
<feature type="signal peptide" evidence="1">
    <location>
        <begin position="1"/>
        <end position="22"/>
    </location>
</feature>
<dbReference type="InterPro" id="IPR002889">
    <property type="entry name" value="WSC_carb-bd"/>
</dbReference>
<protein>
    <recommendedName>
        <fullName evidence="2">WSC domain-containing protein</fullName>
    </recommendedName>
</protein>
<dbReference type="InParanoid" id="A0A507ANY7"/>
<feature type="chain" id="PRO_5021502537" description="WSC domain-containing protein" evidence="1">
    <location>
        <begin position="23"/>
        <end position="367"/>
    </location>
</feature>
<evidence type="ECO:0000256" key="1">
    <source>
        <dbReference type="SAM" id="SignalP"/>
    </source>
</evidence>
<keyword evidence="1" id="KW-0732">Signal</keyword>
<evidence type="ECO:0000313" key="4">
    <source>
        <dbReference type="Proteomes" id="UP000319257"/>
    </source>
</evidence>
<feature type="domain" description="WSC" evidence="2">
    <location>
        <begin position="23"/>
        <end position="112"/>
    </location>
</feature>
<dbReference type="Pfam" id="PF01822">
    <property type="entry name" value="WSC"/>
    <property type="match status" value="1"/>
</dbReference>
<organism evidence="3 4">
    <name type="scientific">Thyridium curvatum</name>
    <dbReference type="NCBI Taxonomy" id="1093900"/>
    <lineage>
        <taxon>Eukaryota</taxon>
        <taxon>Fungi</taxon>
        <taxon>Dikarya</taxon>
        <taxon>Ascomycota</taxon>
        <taxon>Pezizomycotina</taxon>
        <taxon>Sordariomycetes</taxon>
        <taxon>Sordariomycetidae</taxon>
        <taxon>Thyridiales</taxon>
        <taxon>Thyridiaceae</taxon>
        <taxon>Thyridium</taxon>
    </lineage>
</organism>
<dbReference type="RefSeq" id="XP_030989855.1">
    <property type="nucleotide sequence ID" value="XM_031132804.1"/>
</dbReference>
<reference evidence="3 4" key="1">
    <citation type="submission" date="2019-06" db="EMBL/GenBank/DDBJ databases">
        <title>Draft genome sequence of the filamentous fungus Phialemoniopsis curvata isolated from diesel fuel.</title>
        <authorList>
            <person name="Varaljay V.A."/>
            <person name="Lyon W.J."/>
            <person name="Crouch A.L."/>
            <person name="Drake C.E."/>
            <person name="Hollomon J.M."/>
            <person name="Nadeau L.J."/>
            <person name="Nunn H.S."/>
            <person name="Stevenson B.S."/>
            <person name="Bojanowski C.L."/>
            <person name="Crookes-Goodson W.J."/>
        </authorList>
    </citation>
    <scope>NUCLEOTIDE SEQUENCE [LARGE SCALE GENOMIC DNA]</scope>
    <source>
        <strain evidence="3 4">D216</strain>
    </source>
</reference>
<evidence type="ECO:0000259" key="2">
    <source>
        <dbReference type="PROSITE" id="PS51212"/>
    </source>
</evidence>
<dbReference type="EMBL" id="SKBQ01000080">
    <property type="protein sequence ID" value="TPX08144.1"/>
    <property type="molecule type" value="Genomic_DNA"/>
</dbReference>
<evidence type="ECO:0000313" key="3">
    <source>
        <dbReference type="EMBL" id="TPX08144.1"/>
    </source>
</evidence>
<proteinExistence type="predicted"/>
<sequence>MISSTFITLATAASLLISGVQAQGTYQGCVGVSSTFDDTYPLTPNGPQACANYCTAKGYNYIALSAQFCSCSKAAPTVSQKYADSACAFACDADASQSCGGMDPNTFEFIYSVWLYGSGAPIQAPASSAAGPASSAAAPVASTGNAAAAPNTATTSALPTTTSTLIAAPGPVDTTTTAPVIPVSSAGASADPAVVNGPNNSDIPPFTTVTDSLFTTSTVPCISSAFTQIVAVTTTVPCSDGTMETAVANVPTIIYYDPAYSTVRTVIDQTTTRYVLVPVTAFVTATASGSGTFLNAPSSVANAPISVINGPISVANSTTAANATTATSTAGATGSTFVVTAGADKSAFGGLNALALVIAAIAGFALS</sequence>
<gene>
    <name evidence="3" type="ORF">E0L32_010211</name>
</gene>
<dbReference type="Proteomes" id="UP000319257">
    <property type="component" value="Unassembled WGS sequence"/>
</dbReference>
<name>A0A507ANY7_9PEZI</name>
<keyword evidence="4" id="KW-1185">Reference proteome</keyword>